<evidence type="ECO:0000256" key="2">
    <source>
        <dbReference type="ARBA" id="ARBA00022553"/>
    </source>
</evidence>
<dbReference type="STRING" id="43700.ENSMALP00000003668"/>
<dbReference type="FunFam" id="6.10.250.3410:FF:000001">
    <property type="entry name" value="Protein DBF4 homolog A"/>
    <property type="match status" value="1"/>
</dbReference>
<dbReference type="Pfam" id="PF07535">
    <property type="entry name" value="zf-DBF"/>
    <property type="match status" value="1"/>
</dbReference>
<dbReference type="OrthoDB" id="21380at2759"/>
<evidence type="ECO:0000256" key="8">
    <source>
        <dbReference type="ARBA" id="ARBA00023306"/>
    </source>
</evidence>
<evidence type="ECO:0000256" key="4">
    <source>
        <dbReference type="ARBA" id="ARBA00022737"/>
    </source>
</evidence>
<keyword evidence="8" id="KW-0131">Cell cycle</keyword>
<dbReference type="Ensembl" id="ENSMALT00000003762.1">
    <property type="protein sequence ID" value="ENSMALP00000003668.1"/>
    <property type="gene ID" value="ENSMALG00000002687.1"/>
</dbReference>
<evidence type="ECO:0000256" key="5">
    <source>
        <dbReference type="ARBA" id="ARBA00022771"/>
    </source>
</evidence>
<keyword evidence="5 10" id="KW-0863">Zinc-finger</keyword>
<keyword evidence="7" id="KW-0539">Nucleus</keyword>
<dbReference type="InterPro" id="IPR038545">
    <property type="entry name" value="Znf_DBF_sf"/>
</dbReference>
<dbReference type="Proteomes" id="UP000261600">
    <property type="component" value="Unplaced"/>
</dbReference>
<protein>
    <recommendedName>
        <fullName evidence="9">Protein DBF4 homolog A</fullName>
    </recommendedName>
</protein>
<dbReference type="GO" id="GO:0008270">
    <property type="term" value="F:zinc ion binding"/>
    <property type="evidence" value="ECO:0007669"/>
    <property type="project" value="UniProtKB-KW"/>
</dbReference>
<reference evidence="13" key="1">
    <citation type="submission" date="2025-08" db="UniProtKB">
        <authorList>
            <consortium name="Ensembl"/>
        </authorList>
    </citation>
    <scope>IDENTIFICATION</scope>
</reference>
<keyword evidence="4" id="KW-0677">Repeat</keyword>
<accession>A0A3Q3IGX9</accession>
<evidence type="ECO:0000256" key="11">
    <source>
        <dbReference type="SAM" id="MobiDB-lite"/>
    </source>
</evidence>
<name>A0A3Q3IGX9_MONAL</name>
<organism evidence="13 14">
    <name type="scientific">Monopterus albus</name>
    <name type="common">Swamp eel</name>
    <dbReference type="NCBI Taxonomy" id="43700"/>
    <lineage>
        <taxon>Eukaryota</taxon>
        <taxon>Metazoa</taxon>
        <taxon>Chordata</taxon>
        <taxon>Craniata</taxon>
        <taxon>Vertebrata</taxon>
        <taxon>Euteleostomi</taxon>
        <taxon>Actinopterygii</taxon>
        <taxon>Neopterygii</taxon>
        <taxon>Teleostei</taxon>
        <taxon>Neoteleostei</taxon>
        <taxon>Acanthomorphata</taxon>
        <taxon>Anabantaria</taxon>
        <taxon>Synbranchiformes</taxon>
        <taxon>Synbranchidae</taxon>
        <taxon>Monopterus</taxon>
    </lineage>
</organism>
<dbReference type="InterPro" id="IPR006572">
    <property type="entry name" value="Znf_DBF"/>
</dbReference>
<dbReference type="Gene3D" id="6.10.250.3410">
    <property type="entry name" value="DBF zinc finger"/>
    <property type="match status" value="1"/>
</dbReference>
<evidence type="ECO:0000256" key="10">
    <source>
        <dbReference type="PROSITE-ProRule" id="PRU00600"/>
    </source>
</evidence>
<dbReference type="GeneID" id="109964169"/>
<evidence type="ECO:0000256" key="3">
    <source>
        <dbReference type="ARBA" id="ARBA00022723"/>
    </source>
</evidence>
<feature type="compositionally biased region" description="Basic and acidic residues" evidence="11">
    <location>
        <begin position="81"/>
        <end position="106"/>
    </location>
</feature>
<dbReference type="GO" id="GO:0043539">
    <property type="term" value="F:protein serine/threonine kinase activator activity"/>
    <property type="evidence" value="ECO:0007669"/>
    <property type="project" value="TreeGrafter"/>
</dbReference>
<evidence type="ECO:0000256" key="7">
    <source>
        <dbReference type="ARBA" id="ARBA00023242"/>
    </source>
</evidence>
<dbReference type="PANTHER" id="PTHR15375:SF22">
    <property type="entry name" value="PROTEIN DBF4 HOMOLOG A"/>
    <property type="match status" value="1"/>
</dbReference>
<comment type="subcellular location">
    <subcellularLocation>
        <location evidence="1">Nucleus</location>
    </subcellularLocation>
</comment>
<keyword evidence="3" id="KW-0479">Metal-binding</keyword>
<evidence type="ECO:0000256" key="6">
    <source>
        <dbReference type="ARBA" id="ARBA00022833"/>
    </source>
</evidence>
<keyword evidence="6" id="KW-0862">Zinc</keyword>
<evidence type="ECO:0000313" key="13">
    <source>
        <dbReference type="Ensembl" id="ENSMALP00000003668.1"/>
    </source>
</evidence>
<dbReference type="RefSeq" id="XP_020462927.1">
    <property type="nucleotide sequence ID" value="XM_020607271.1"/>
</dbReference>
<keyword evidence="14" id="KW-1185">Reference proteome</keyword>
<feature type="region of interest" description="Disordered" evidence="11">
    <location>
        <begin position="264"/>
        <end position="305"/>
    </location>
</feature>
<evidence type="ECO:0000259" key="12">
    <source>
        <dbReference type="PROSITE" id="PS51265"/>
    </source>
</evidence>
<dbReference type="PROSITE" id="PS51265">
    <property type="entry name" value="ZF_DBF4"/>
    <property type="match status" value="1"/>
</dbReference>
<dbReference type="GO" id="GO:0010571">
    <property type="term" value="P:positive regulation of nuclear cell cycle DNA replication"/>
    <property type="evidence" value="ECO:0007669"/>
    <property type="project" value="TreeGrafter"/>
</dbReference>
<dbReference type="GO" id="GO:0003676">
    <property type="term" value="F:nucleic acid binding"/>
    <property type="evidence" value="ECO:0007669"/>
    <property type="project" value="InterPro"/>
</dbReference>
<dbReference type="KEGG" id="malb:109964169"/>
<evidence type="ECO:0000256" key="1">
    <source>
        <dbReference type="ARBA" id="ARBA00004123"/>
    </source>
</evidence>
<feature type="region of interest" description="Disordered" evidence="11">
    <location>
        <begin position="81"/>
        <end position="112"/>
    </location>
</feature>
<evidence type="ECO:0000256" key="9">
    <source>
        <dbReference type="ARBA" id="ARBA00040397"/>
    </source>
</evidence>
<dbReference type="AlphaFoldDB" id="A0A3Q3IGX9"/>
<dbReference type="SMART" id="SM00586">
    <property type="entry name" value="ZnF_DBF"/>
    <property type="match status" value="1"/>
</dbReference>
<proteinExistence type="predicted"/>
<feature type="domain" description="DBF4-type" evidence="12">
    <location>
        <begin position="114"/>
        <end position="162"/>
    </location>
</feature>
<dbReference type="GO" id="GO:0031431">
    <property type="term" value="C:Dbf4-dependent protein kinase complex"/>
    <property type="evidence" value="ECO:0007669"/>
    <property type="project" value="TreeGrafter"/>
</dbReference>
<keyword evidence="2" id="KW-0597">Phosphoprotein</keyword>
<sequence>MAYVQKKKKIARSQCSATTAVKVKTEPAAKHSSQKFKGVRISKPFVKVEDSSRQYRPIYLNMPNMPEFNLKTVPPFTPFCVDDKDPSGNKRRGYRDVKGSASEERAHGRKRNRDRERSGYCECCMIKYENLTMHLKSERHKVFSKSDNYFVVDRLVSTLPCSFVHIKTAVKRPKCSVSSVVVATGPCGKTKPRHKRDLDTTETLEQELQWAVDRHQGNYSGHTSAPCSMLLIHREGDWKSSYSDTSKNKSLVCKRLCRQNSLTSSSLKAEQAQIPQLKKETAPSKGECLGSVPSRVTQVDAEDQISHKDTKGSAILFGNMNGVSSKEEDKNKDLLLFEADQDRNVFPEKNTGNNRSENEEGSFPAQSFSPVQKIRRKVKVYKRIRRKVDTHFMHVKPSDDLDSSILKLWELFQSSDEDMEFHGFDN</sequence>
<dbReference type="GO" id="GO:1901987">
    <property type="term" value="P:regulation of cell cycle phase transition"/>
    <property type="evidence" value="ECO:0007669"/>
    <property type="project" value="TreeGrafter"/>
</dbReference>
<feature type="region of interest" description="Disordered" evidence="11">
    <location>
        <begin position="345"/>
        <end position="368"/>
    </location>
</feature>
<evidence type="ECO:0000313" key="14">
    <source>
        <dbReference type="Proteomes" id="UP000261600"/>
    </source>
</evidence>
<reference evidence="13" key="2">
    <citation type="submission" date="2025-09" db="UniProtKB">
        <authorList>
            <consortium name="Ensembl"/>
        </authorList>
    </citation>
    <scope>IDENTIFICATION</scope>
</reference>
<dbReference type="PANTHER" id="PTHR15375">
    <property type="entry name" value="ACTIVATOR OF S-PHASE KINASE-RELATED"/>
    <property type="match status" value="1"/>
</dbReference>
<dbReference type="Gene3D" id="2.10.50.40">
    <property type="match status" value="1"/>
</dbReference>
<dbReference type="InterPro" id="IPR051590">
    <property type="entry name" value="Replication_Regulatory_Kinase"/>
</dbReference>